<sequence length="295" mass="32904">MDAQVLKIWLKLLRPHQYIKNTFVLIGILFSHHWDMLSIVQAAWAFCAFSATASAVYVLNDIVDRNADRAHPTKCTRPLASGAVSVQAAFKCLFGLLGFAFLPSMLAGQGWLVLILLIYLVMNIIYSFSWKHVVLVDVFVISAGFMLRILAGTVGLGIEPSEWLLLCSMMLTLFLGFSKRTSELLQSEAAGHFQQQTRKVLNEYSPVLLAQLTSITAACTIISYGLYTVASTTVQIHGTNRLIYTLPFVIYGIFRYLYLTQRHAKGTDTARDLLSDRHLLVTAVMWVACTFGILV</sequence>
<dbReference type="STRING" id="888741.HMPREF9098_1852"/>
<gene>
    <name evidence="7" type="ORF">HMPREF9098_1852</name>
</gene>
<reference evidence="7 8" key="1">
    <citation type="submission" date="2011-01" db="EMBL/GenBank/DDBJ databases">
        <authorList>
            <person name="Muzny D."/>
            <person name="Qin X."/>
            <person name="Deng J."/>
            <person name="Jiang H."/>
            <person name="Liu Y."/>
            <person name="Qu J."/>
            <person name="Song X.-Z."/>
            <person name="Zhang L."/>
            <person name="Thornton R."/>
            <person name="Coyle M."/>
            <person name="Francisco L."/>
            <person name="Jackson L."/>
            <person name="Javaid M."/>
            <person name="Korchina V."/>
            <person name="Kovar C."/>
            <person name="Mata R."/>
            <person name="Mathew T."/>
            <person name="Ngo R."/>
            <person name="Nguyen L."/>
            <person name="Nguyen N."/>
            <person name="Okwuonu G."/>
            <person name="Ongeri F."/>
            <person name="Pham C."/>
            <person name="Simmons D."/>
            <person name="Wilczek-Boney K."/>
            <person name="Hale W."/>
            <person name="Jakkamsetti A."/>
            <person name="Pham P."/>
            <person name="Ruth R."/>
            <person name="San Lucas F."/>
            <person name="Warren J."/>
            <person name="Zhang J."/>
            <person name="Zhao Z."/>
            <person name="Zhou C."/>
            <person name="Zhu D."/>
            <person name="Lee S."/>
            <person name="Bess C."/>
            <person name="Blankenburg K."/>
            <person name="Forbes L."/>
            <person name="Fu Q."/>
            <person name="Gubbala S."/>
            <person name="Hirani K."/>
            <person name="Jayaseelan J.C."/>
            <person name="Lara F."/>
            <person name="Munidasa M."/>
            <person name="Palculict T."/>
            <person name="Patil S."/>
            <person name="Pu L.-L."/>
            <person name="Saada N."/>
            <person name="Tang L."/>
            <person name="Weissenberger G."/>
            <person name="Zhu Y."/>
            <person name="Hemphill L."/>
            <person name="Shang Y."/>
            <person name="Youmans B."/>
            <person name="Ayvaz T."/>
            <person name="Ross M."/>
            <person name="Santibanez J."/>
            <person name="Aqrawi P."/>
            <person name="Gross S."/>
            <person name="Joshi V."/>
            <person name="Fowler G."/>
            <person name="Nazareth L."/>
            <person name="Reid J."/>
            <person name="Worley K."/>
            <person name="Petrosino J."/>
            <person name="Highlander S."/>
            <person name="Gibbs R."/>
        </authorList>
    </citation>
    <scope>NUCLEOTIDE SEQUENCE [LARGE SCALE GENOMIC DNA]</scope>
    <source>
        <strain evidence="7 8">ATCC 33394</strain>
    </source>
</reference>
<feature type="transmembrane region" description="Helical" evidence="6">
    <location>
        <begin position="108"/>
        <end position="126"/>
    </location>
</feature>
<comment type="caution">
    <text evidence="7">The sequence shown here is derived from an EMBL/GenBank/DDBJ whole genome shotgun (WGS) entry which is preliminary data.</text>
</comment>
<evidence type="ECO:0000256" key="1">
    <source>
        <dbReference type="ARBA" id="ARBA00004141"/>
    </source>
</evidence>
<keyword evidence="8" id="KW-1185">Reference proteome</keyword>
<dbReference type="CDD" id="cd13963">
    <property type="entry name" value="PT_UbiA_2"/>
    <property type="match status" value="1"/>
</dbReference>
<dbReference type="NCBIfam" id="NF008977">
    <property type="entry name" value="PRK12324.1-2"/>
    <property type="match status" value="1"/>
</dbReference>
<keyword evidence="2" id="KW-1003">Cell membrane</keyword>
<proteinExistence type="predicted"/>
<evidence type="ECO:0000256" key="3">
    <source>
        <dbReference type="ARBA" id="ARBA00022692"/>
    </source>
</evidence>
<evidence type="ECO:0000313" key="7">
    <source>
        <dbReference type="EMBL" id="EGC16723.1"/>
    </source>
</evidence>
<evidence type="ECO:0000256" key="4">
    <source>
        <dbReference type="ARBA" id="ARBA00022989"/>
    </source>
</evidence>
<name>F0F167_9NEIS</name>
<evidence type="ECO:0000256" key="5">
    <source>
        <dbReference type="ARBA" id="ARBA00023136"/>
    </source>
</evidence>
<dbReference type="InterPro" id="IPR000537">
    <property type="entry name" value="UbiA_prenyltransferase"/>
</dbReference>
<keyword evidence="5 6" id="KW-0472">Membrane</keyword>
<keyword evidence="3 6" id="KW-0812">Transmembrane</keyword>
<dbReference type="AlphaFoldDB" id="F0F167"/>
<dbReference type="EMBL" id="AEWV01000037">
    <property type="protein sequence ID" value="EGC16723.1"/>
    <property type="molecule type" value="Genomic_DNA"/>
</dbReference>
<protein>
    <submittedName>
        <fullName evidence="7">Prenyltransferase, UbiA family</fullName>
        <ecNumber evidence="7">2.5.1.-</ecNumber>
    </submittedName>
</protein>
<dbReference type="HOGENOM" id="CLU_029423_0_1_4"/>
<dbReference type="Pfam" id="PF01040">
    <property type="entry name" value="UbiA"/>
    <property type="match status" value="1"/>
</dbReference>
<accession>F0F167</accession>
<feature type="transmembrane region" description="Helical" evidence="6">
    <location>
        <begin position="278"/>
        <end position="294"/>
    </location>
</feature>
<comment type="subcellular location">
    <subcellularLocation>
        <location evidence="1">Membrane</location>
        <topology evidence="1">Multi-pass membrane protein</topology>
    </subcellularLocation>
</comment>
<dbReference type="Proteomes" id="UP000004088">
    <property type="component" value="Unassembled WGS sequence"/>
</dbReference>
<dbReference type="InterPro" id="IPR044878">
    <property type="entry name" value="UbiA_sf"/>
</dbReference>
<feature type="transmembrane region" description="Helical" evidence="6">
    <location>
        <begin position="79"/>
        <end position="102"/>
    </location>
</feature>
<dbReference type="EC" id="2.5.1.-" evidence="7"/>
<dbReference type="RefSeq" id="WP_003783810.1">
    <property type="nucleotide sequence ID" value="NZ_GL870929.1"/>
</dbReference>
<feature type="transmembrane region" description="Helical" evidence="6">
    <location>
        <begin position="242"/>
        <end position="258"/>
    </location>
</feature>
<feature type="transmembrane region" description="Helical" evidence="6">
    <location>
        <begin position="207"/>
        <end position="230"/>
    </location>
</feature>
<evidence type="ECO:0000313" key="8">
    <source>
        <dbReference type="Proteomes" id="UP000004088"/>
    </source>
</evidence>
<keyword evidence="7" id="KW-0808">Transferase</keyword>
<evidence type="ECO:0000256" key="6">
    <source>
        <dbReference type="SAM" id="Phobius"/>
    </source>
</evidence>
<organism evidence="7 8">
    <name type="scientific">Kingella denitrificans ATCC 33394</name>
    <dbReference type="NCBI Taxonomy" id="888741"/>
    <lineage>
        <taxon>Bacteria</taxon>
        <taxon>Pseudomonadati</taxon>
        <taxon>Pseudomonadota</taxon>
        <taxon>Betaproteobacteria</taxon>
        <taxon>Neisseriales</taxon>
        <taxon>Neisseriaceae</taxon>
        <taxon>Kingella</taxon>
    </lineage>
</organism>
<dbReference type="GO" id="GO:0016765">
    <property type="term" value="F:transferase activity, transferring alkyl or aryl (other than methyl) groups"/>
    <property type="evidence" value="ECO:0007669"/>
    <property type="project" value="InterPro"/>
</dbReference>
<dbReference type="Gene3D" id="1.10.357.140">
    <property type="entry name" value="UbiA prenyltransferase"/>
    <property type="match status" value="1"/>
</dbReference>
<dbReference type="GO" id="GO:0016020">
    <property type="term" value="C:membrane"/>
    <property type="evidence" value="ECO:0007669"/>
    <property type="project" value="UniProtKB-SubCell"/>
</dbReference>
<feature type="transmembrane region" description="Helical" evidence="6">
    <location>
        <begin position="40"/>
        <end position="59"/>
    </location>
</feature>
<feature type="transmembrane region" description="Helical" evidence="6">
    <location>
        <begin position="133"/>
        <end position="151"/>
    </location>
</feature>
<evidence type="ECO:0000256" key="2">
    <source>
        <dbReference type="ARBA" id="ARBA00022475"/>
    </source>
</evidence>
<keyword evidence="4 6" id="KW-1133">Transmembrane helix</keyword>